<dbReference type="EMBL" id="REGN01000478">
    <property type="protein sequence ID" value="RNA41634.1"/>
    <property type="molecule type" value="Genomic_DNA"/>
</dbReference>
<name>A0A3M7T0R5_BRAPC</name>
<keyword evidence="2" id="KW-1185">Reference proteome</keyword>
<reference evidence="1 2" key="1">
    <citation type="journal article" date="2018" name="Sci. Rep.">
        <title>Genomic signatures of local adaptation to the degree of environmental predictability in rotifers.</title>
        <authorList>
            <person name="Franch-Gras L."/>
            <person name="Hahn C."/>
            <person name="Garcia-Roger E.M."/>
            <person name="Carmona M.J."/>
            <person name="Serra M."/>
            <person name="Gomez A."/>
        </authorList>
    </citation>
    <scope>NUCLEOTIDE SEQUENCE [LARGE SCALE GENOMIC DNA]</scope>
    <source>
        <strain evidence="1">HYR1</strain>
    </source>
</reference>
<sequence length="78" mass="9383">MRAALRPQKYYSDISFWLPFIKLIFRFLSINMDKLIQTHILIKLEKFQLKTRQIANLSYFFKALKTCSTVNTMNPHTR</sequence>
<accession>A0A3M7T0R5</accession>
<dbReference type="AlphaFoldDB" id="A0A3M7T0R5"/>
<evidence type="ECO:0000313" key="1">
    <source>
        <dbReference type="EMBL" id="RNA41634.1"/>
    </source>
</evidence>
<evidence type="ECO:0000313" key="2">
    <source>
        <dbReference type="Proteomes" id="UP000276133"/>
    </source>
</evidence>
<comment type="caution">
    <text evidence="1">The sequence shown here is derived from an EMBL/GenBank/DDBJ whole genome shotgun (WGS) entry which is preliminary data.</text>
</comment>
<protein>
    <submittedName>
        <fullName evidence="1">Uncharacterized protein</fullName>
    </submittedName>
</protein>
<organism evidence="1 2">
    <name type="scientific">Brachionus plicatilis</name>
    <name type="common">Marine rotifer</name>
    <name type="synonym">Brachionus muelleri</name>
    <dbReference type="NCBI Taxonomy" id="10195"/>
    <lineage>
        <taxon>Eukaryota</taxon>
        <taxon>Metazoa</taxon>
        <taxon>Spiralia</taxon>
        <taxon>Gnathifera</taxon>
        <taxon>Rotifera</taxon>
        <taxon>Eurotatoria</taxon>
        <taxon>Monogononta</taxon>
        <taxon>Pseudotrocha</taxon>
        <taxon>Ploima</taxon>
        <taxon>Brachionidae</taxon>
        <taxon>Brachionus</taxon>
    </lineage>
</organism>
<proteinExistence type="predicted"/>
<dbReference type="Proteomes" id="UP000276133">
    <property type="component" value="Unassembled WGS sequence"/>
</dbReference>
<gene>
    <name evidence="1" type="ORF">BpHYR1_004006</name>
</gene>